<protein>
    <submittedName>
        <fullName evidence="6">Uncharacterized protein</fullName>
    </submittedName>
</protein>
<gene>
    <name evidence="6" type="ORF">JI435_138460</name>
</gene>
<comment type="subcellular location">
    <subcellularLocation>
        <location evidence="1">Nucleus</location>
    </subcellularLocation>
</comment>
<organism evidence="6 7">
    <name type="scientific">Phaeosphaeria nodorum (strain SN15 / ATCC MYA-4574 / FGSC 10173)</name>
    <name type="common">Glume blotch fungus</name>
    <name type="synonym">Parastagonospora nodorum</name>
    <dbReference type="NCBI Taxonomy" id="321614"/>
    <lineage>
        <taxon>Eukaryota</taxon>
        <taxon>Fungi</taxon>
        <taxon>Dikarya</taxon>
        <taxon>Ascomycota</taxon>
        <taxon>Pezizomycotina</taxon>
        <taxon>Dothideomycetes</taxon>
        <taxon>Pleosporomycetidae</taxon>
        <taxon>Pleosporales</taxon>
        <taxon>Pleosporineae</taxon>
        <taxon>Phaeosphaeriaceae</taxon>
        <taxon>Parastagonospora</taxon>
    </lineage>
</organism>
<dbReference type="GO" id="GO:0003712">
    <property type="term" value="F:transcription coregulator activity"/>
    <property type="evidence" value="ECO:0007669"/>
    <property type="project" value="InterPro"/>
</dbReference>
<sequence>MDKDLPRTKEALSARVEKLCNAIYDERNTDPWGGDGYLSTILRTVKPADTSEYSTIPKLNEAKDYSTSAQKELVVREQSASLIKTAQELSTFIRDLQELWLFGGLDTLAEKEDEEATRAKAVQVAEIIEELAGSKSVGGKKENGADEELKKEG</sequence>
<dbReference type="InterPro" id="IPR009332">
    <property type="entry name" value="Med22"/>
</dbReference>
<dbReference type="AlphaFoldDB" id="A0A7U2FEV0"/>
<keyword evidence="5" id="KW-0539">Nucleus</keyword>
<dbReference type="OrthoDB" id="203279at2759"/>
<evidence type="ECO:0000256" key="1">
    <source>
        <dbReference type="ARBA" id="ARBA00004123"/>
    </source>
</evidence>
<dbReference type="GO" id="GO:0016592">
    <property type="term" value="C:mediator complex"/>
    <property type="evidence" value="ECO:0007669"/>
    <property type="project" value="InterPro"/>
</dbReference>
<reference evidence="7" key="1">
    <citation type="journal article" date="2021" name="BMC Genomics">
        <title>Chromosome-level genome assembly and manually-curated proteome of model necrotroph Parastagonospora nodorum Sn15 reveals a genome-wide trove of candidate effector homologs, and redundancy of virulence-related functions within an accessory chromosome.</title>
        <authorList>
            <person name="Bertazzoni S."/>
            <person name="Jones D.A.B."/>
            <person name="Phan H.T."/>
            <person name="Tan K.-C."/>
            <person name="Hane J.K."/>
        </authorList>
    </citation>
    <scope>NUCLEOTIDE SEQUENCE [LARGE SCALE GENOMIC DNA]</scope>
    <source>
        <strain evidence="7">SN15 / ATCC MYA-4574 / FGSC 10173)</strain>
    </source>
</reference>
<dbReference type="Pfam" id="PF06179">
    <property type="entry name" value="Med22"/>
    <property type="match status" value="1"/>
</dbReference>
<evidence type="ECO:0000313" key="7">
    <source>
        <dbReference type="Proteomes" id="UP000663193"/>
    </source>
</evidence>
<name>A0A7U2FEV0_PHANO</name>
<accession>A0A7U2FEV0</accession>
<dbReference type="Proteomes" id="UP000663193">
    <property type="component" value="Chromosome 16"/>
</dbReference>
<dbReference type="GO" id="GO:0006357">
    <property type="term" value="P:regulation of transcription by RNA polymerase II"/>
    <property type="evidence" value="ECO:0007669"/>
    <property type="project" value="InterPro"/>
</dbReference>
<dbReference type="VEuPathDB" id="FungiDB:JI435_138460"/>
<keyword evidence="4" id="KW-0804">Transcription</keyword>
<keyword evidence="7" id="KW-1185">Reference proteome</keyword>
<evidence type="ECO:0000256" key="4">
    <source>
        <dbReference type="ARBA" id="ARBA00023163"/>
    </source>
</evidence>
<proteinExistence type="inferred from homology"/>
<dbReference type="EMBL" id="CP069038">
    <property type="protein sequence ID" value="QRD03990.1"/>
    <property type="molecule type" value="Genomic_DNA"/>
</dbReference>
<evidence type="ECO:0000256" key="2">
    <source>
        <dbReference type="ARBA" id="ARBA00005942"/>
    </source>
</evidence>
<keyword evidence="3" id="KW-0805">Transcription regulation</keyword>
<dbReference type="OMA" id="DDPWGGD"/>
<evidence type="ECO:0000313" key="6">
    <source>
        <dbReference type="EMBL" id="QRD03990.1"/>
    </source>
</evidence>
<evidence type="ECO:0000256" key="5">
    <source>
        <dbReference type="ARBA" id="ARBA00023242"/>
    </source>
</evidence>
<comment type="similarity">
    <text evidence="2">Belongs to the Mediator complex subunit 22 family.</text>
</comment>
<evidence type="ECO:0000256" key="3">
    <source>
        <dbReference type="ARBA" id="ARBA00023015"/>
    </source>
</evidence>